<keyword evidence="2" id="KW-1185">Reference proteome</keyword>
<proteinExistence type="predicted"/>
<name>A0AAF0ZQW7_SOLVR</name>
<organism evidence="1 2">
    <name type="scientific">Solanum verrucosum</name>
    <dbReference type="NCBI Taxonomy" id="315347"/>
    <lineage>
        <taxon>Eukaryota</taxon>
        <taxon>Viridiplantae</taxon>
        <taxon>Streptophyta</taxon>
        <taxon>Embryophyta</taxon>
        <taxon>Tracheophyta</taxon>
        <taxon>Spermatophyta</taxon>
        <taxon>Magnoliopsida</taxon>
        <taxon>eudicotyledons</taxon>
        <taxon>Gunneridae</taxon>
        <taxon>Pentapetalae</taxon>
        <taxon>asterids</taxon>
        <taxon>lamiids</taxon>
        <taxon>Solanales</taxon>
        <taxon>Solanaceae</taxon>
        <taxon>Solanoideae</taxon>
        <taxon>Solaneae</taxon>
        <taxon>Solanum</taxon>
    </lineage>
</organism>
<dbReference type="AlphaFoldDB" id="A0AAF0ZQW7"/>
<accession>A0AAF0ZQW7</accession>
<dbReference type="EMBL" id="CP133620">
    <property type="protein sequence ID" value="WMV45754.1"/>
    <property type="molecule type" value="Genomic_DNA"/>
</dbReference>
<sequence length="106" mass="12206">MQSSGRFFSLSFKLRITWCRLGNSEDIEYHPMRSHLVCALNGNNYDVIKIFPLEGETWASLSVLILGVIKSSTMSLLRSCQTMLMLLVFMLHTRIKQKAFLVYSIE</sequence>
<gene>
    <name evidence="1" type="ORF">MTR67_039139</name>
</gene>
<evidence type="ECO:0000313" key="1">
    <source>
        <dbReference type="EMBL" id="WMV45754.1"/>
    </source>
</evidence>
<dbReference type="Proteomes" id="UP001234989">
    <property type="component" value="Chromosome 9"/>
</dbReference>
<evidence type="ECO:0000313" key="2">
    <source>
        <dbReference type="Proteomes" id="UP001234989"/>
    </source>
</evidence>
<protein>
    <submittedName>
        <fullName evidence="1">Uncharacterized protein</fullName>
    </submittedName>
</protein>
<reference evidence="1" key="1">
    <citation type="submission" date="2023-08" db="EMBL/GenBank/DDBJ databases">
        <title>A de novo genome assembly of Solanum verrucosum Schlechtendal, a Mexican diploid species geographically isolated from the other diploid A-genome species in potato relatives.</title>
        <authorList>
            <person name="Hosaka K."/>
        </authorList>
    </citation>
    <scope>NUCLEOTIDE SEQUENCE</scope>
    <source>
        <tissue evidence="1">Young leaves</tissue>
    </source>
</reference>